<keyword evidence="2" id="KW-1185">Reference proteome</keyword>
<dbReference type="RefSeq" id="WP_354416689.1">
    <property type="nucleotide sequence ID" value="NZ_JBEPLM010000009.1"/>
</dbReference>
<accession>A0ABV2HYA2</accession>
<dbReference type="Proteomes" id="UP001549036">
    <property type="component" value="Unassembled WGS sequence"/>
</dbReference>
<evidence type="ECO:0000313" key="2">
    <source>
        <dbReference type="Proteomes" id="UP001549036"/>
    </source>
</evidence>
<organism evidence="1 2">
    <name type="scientific">Mesorhizobium shonense</name>
    <dbReference type="NCBI Taxonomy" id="1209948"/>
    <lineage>
        <taxon>Bacteria</taxon>
        <taxon>Pseudomonadati</taxon>
        <taxon>Pseudomonadota</taxon>
        <taxon>Alphaproteobacteria</taxon>
        <taxon>Hyphomicrobiales</taxon>
        <taxon>Phyllobacteriaceae</taxon>
        <taxon>Mesorhizobium</taxon>
    </lineage>
</organism>
<comment type="caution">
    <text evidence="1">The sequence shown here is derived from an EMBL/GenBank/DDBJ whole genome shotgun (WGS) entry which is preliminary data.</text>
</comment>
<evidence type="ECO:0000313" key="1">
    <source>
        <dbReference type="EMBL" id="MET3595278.1"/>
    </source>
</evidence>
<sequence>MHKLSRAALFELVWSKPMTEIARELNVRDQHVAVACDLFDIARPRAGYWQKVGYGKPVEKAVLSTEAFPAEEIVCVGV</sequence>
<gene>
    <name evidence="1" type="ORF">ABID26_004690</name>
</gene>
<name>A0ABV2HYA2_9HYPH</name>
<dbReference type="EMBL" id="JBEPLM010000009">
    <property type="protein sequence ID" value="MET3595278.1"/>
    <property type="molecule type" value="Genomic_DNA"/>
</dbReference>
<proteinExistence type="predicted"/>
<protein>
    <submittedName>
        <fullName evidence="1">Uncharacterized protein</fullName>
    </submittedName>
</protein>
<reference evidence="1 2" key="1">
    <citation type="submission" date="2024-06" db="EMBL/GenBank/DDBJ databases">
        <title>Genomic Encyclopedia of Type Strains, Phase IV (KMG-IV): sequencing the most valuable type-strain genomes for metagenomic binning, comparative biology and taxonomic classification.</title>
        <authorList>
            <person name="Goeker M."/>
        </authorList>
    </citation>
    <scope>NUCLEOTIDE SEQUENCE [LARGE SCALE GENOMIC DNA]</scope>
    <source>
        <strain evidence="1 2">DSM 29846</strain>
    </source>
</reference>